<feature type="compositionally biased region" description="Basic and acidic residues" evidence="2">
    <location>
        <begin position="459"/>
        <end position="475"/>
    </location>
</feature>
<evidence type="ECO:0000256" key="1">
    <source>
        <dbReference type="SAM" id="Coils"/>
    </source>
</evidence>
<evidence type="ECO:0000313" key="4">
    <source>
        <dbReference type="Proteomes" id="UP000031036"/>
    </source>
</evidence>
<evidence type="ECO:0000313" key="3">
    <source>
        <dbReference type="EMBL" id="KHN74857.1"/>
    </source>
</evidence>
<feature type="compositionally biased region" description="Basic and acidic residues" evidence="2">
    <location>
        <begin position="400"/>
        <end position="411"/>
    </location>
</feature>
<dbReference type="Proteomes" id="UP000031036">
    <property type="component" value="Unassembled WGS sequence"/>
</dbReference>
<accession>A0A0B2V0H4</accession>
<comment type="caution">
    <text evidence="3">The sequence shown here is derived from an EMBL/GenBank/DDBJ whole genome shotgun (WGS) entry which is preliminary data.</text>
</comment>
<organism evidence="3 4">
    <name type="scientific">Toxocara canis</name>
    <name type="common">Canine roundworm</name>
    <dbReference type="NCBI Taxonomy" id="6265"/>
    <lineage>
        <taxon>Eukaryota</taxon>
        <taxon>Metazoa</taxon>
        <taxon>Ecdysozoa</taxon>
        <taxon>Nematoda</taxon>
        <taxon>Chromadorea</taxon>
        <taxon>Rhabditida</taxon>
        <taxon>Spirurina</taxon>
        <taxon>Ascaridomorpha</taxon>
        <taxon>Ascaridoidea</taxon>
        <taxon>Toxocaridae</taxon>
        <taxon>Toxocara</taxon>
    </lineage>
</organism>
<reference evidence="3 4" key="1">
    <citation type="submission" date="2014-11" db="EMBL/GenBank/DDBJ databases">
        <title>Genetic blueprint of the zoonotic pathogen Toxocara canis.</title>
        <authorList>
            <person name="Zhu X.-Q."/>
            <person name="Korhonen P.K."/>
            <person name="Cai H."/>
            <person name="Young N.D."/>
            <person name="Nejsum P."/>
            <person name="von Samson-Himmelstjerna G."/>
            <person name="Boag P.R."/>
            <person name="Tan P."/>
            <person name="Li Q."/>
            <person name="Min J."/>
            <person name="Yang Y."/>
            <person name="Wang X."/>
            <person name="Fang X."/>
            <person name="Hall R.S."/>
            <person name="Hofmann A."/>
            <person name="Sternberg P.W."/>
            <person name="Jex A.R."/>
            <person name="Gasser R.B."/>
        </authorList>
    </citation>
    <scope>NUCLEOTIDE SEQUENCE [LARGE SCALE GENOMIC DNA]</scope>
    <source>
        <strain evidence="3">PN_DK_2014</strain>
    </source>
</reference>
<keyword evidence="1" id="KW-0175">Coiled coil</keyword>
<proteinExistence type="predicted"/>
<gene>
    <name evidence="3" type="ORF">Tcan_11276</name>
</gene>
<dbReference type="AlphaFoldDB" id="A0A0B2V0H4"/>
<sequence>MLSINYGAIKNERDSGTAKESDLFVHIGDSELRGNLPVEGPLNAKLYKEVEEKQKLLAKLKEKHEKVSQEKEEISQQLEAQKNQRNFIQSLRESNERQLEQEKHLIKIAEVEKAQLNKELSETQQKLQEKDERCKALTNIFGSQKQLYENLCQSVCGRLQELEAYLKKLTKQIFDKQRELEKFRLGELDETVKIESVKRAIRRREKEQRALKDKYMEMLTSIKEANAKTEAQAVEKEDQSARQRTRLAELKSKLARVDSEIADIDRKRNAAENEWNDLQDKLSKLEAQLTEMSAKEKIERARNKRYETNIEILKLEPAPPMYKAYGAAKSKGRPSSPKSEQKQKQSNVRSDLIEKRRKELEEVRTSSVQAKTTVKNLRKRLQELRELQHTYEKRLMDLDKNDGLNDCRQQQDSDSIDTGSSSTSTDRFAHLSNNQAYKAQKVSTKKKHSSDAGSSPNNDTEKAARDGLDKANAKRDKFLNERISDAERRLKEERQQLRDDVAVLTTKANVIESANEKLKSELKKLTEQEVSVRDKIANIEAEIKLKEEEAAQAEMKLLEEKRTERRTQQSRLEKLVEEGEQLRRKRNELKMELKNNEIMINNYRNRYNTLSQMRKNVHGDEKEVSSSLASLDEWKSRVNESEKELQSLEAILATANQKNDIVKNDLMTLKPYSEEATELKRMYAEERSLEIQLDEAKSKLRSLQLEKNGEVVFDNSEE</sequence>
<protein>
    <submittedName>
        <fullName evidence="3">Uncharacterized protein</fullName>
    </submittedName>
</protein>
<name>A0A0B2V0H4_TOXCA</name>
<feature type="region of interest" description="Disordered" evidence="2">
    <location>
        <begin position="400"/>
        <end position="475"/>
    </location>
</feature>
<dbReference type="EMBL" id="JPKZ01002812">
    <property type="protein sequence ID" value="KHN74857.1"/>
    <property type="molecule type" value="Genomic_DNA"/>
</dbReference>
<feature type="region of interest" description="Disordered" evidence="2">
    <location>
        <begin position="324"/>
        <end position="353"/>
    </location>
</feature>
<evidence type="ECO:0000256" key="2">
    <source>
        <dbReference type="SAM" id="MobiDB-lite"/>
    </source>
</evidence>
<dbReference type="STRING" id="6265.A0A0B2V0H4"/>
<feature type="coiled-coil region" evidence="1">
    <location>
        <begin position="43"/>
        <end position="295"/>
    </location>
</feature>
<feature type="coiled-coil region" evidence="1">
    <location>
        <begin position="631"/>
        <end position="706"/>
    </location>
</feature>
<feature type="coiled-coil region" evidence="1">
    <location>
        <begin position="476"/>
        <end position="606"/>
    </location>
</feature>
<dbReference type="OMA" id="MTGKCKQ"/>
<keyword evidence="4" id="KW-1185">Reference proteome</keyword>
<dbReference type="OrthoDB" id="5803266at2759"/>
<feature type="compositionally biased region" description="Low complexity" evidence="2">
    <location>
        <begin position="412"/>
        <end position="426"/>
    </location>
</feature>